<feature type="compositionally biased region" description="Polar residues" evidence="1">
    <location>
        <begin position="290"/>
        <end position="302"/>
    </location>
</feature>
<evidence type="ECO:0000256" key="1">
    <source>
        <dbReference type="SAM" id="MobiDB-lite"/>
    </source>
</evidence>
<protein>
    <submittedName>
        <fullName evidence="3">DNA polymerase ligase-domain-containing protein</fullName>
    </submittedName>
</protein>
<dbReference type="PANTHER" id="PTHR39465">
    <property type="entry name" value="DNA LIGASE D, 3'-PHOSPHOESTERASE DOMAIN"/>
    <property type="match status" value="1"/>
</dbReference>
<feature type="region of interest" description="Disordered" evidence="1">
    <location>
        <begin position="1"/>
        <end position="37"/>
    </location>
</feature>
<feature type="compositionally biased region" description="Polar residues" evidence="1">
    <location>
        <begin position="21"/>
        <end position="37"/>
    </location>
</feature>
<sequence length="422" mass="47637">MPDEKGKRRISTLDAPVSPPQKRSSTKPASSPENQSSTLHIHLKTTSSPDSHSLAEIEAGRIEVTDHLSIFAARLNQALRPGIPQSPRLNIPDWIGLYQRNQHPDGRHFVIHQHDHPIAGPHYDLRLQFSESSSVSWSIMYGLPGNPNSRRITRNAIETRVHCLWNHLIETASPVTGSMIIWDTGEYEVLPYQIEQPDTDDSHSETSSEKSSTLYEKESEKLCQAFQNRKIRLRLHGTRLPENYTFSLRLDKITDVRRPSTVPRKRRRRAMKRNPSTSSSDISPDSNSNATPISGHESSSVPDNHGGEHSDAEGDVDEQIRINNAYPGSTNLIGSIHQRRWFATLDRVNSGFVGEPGSGPARKNWVRRWDPKAEKMLGFEPFFVHGPDAERSVVTGRLGRDVLMDERVKGFVSRKGWRPVLE</sequence>
<gene>
    <name evidence="3" type="ORF">BDV25DRAFT_170156</name>
</gene>
<dbReference type="Proteomes" id="UP000325780">
    <property type="component" value="Unassembled WGS sequence"/>
</dbReference>
<dbReference type="Pfam" id="PF13298">
    <property type="entry name" value="LigD_N"/>
    <property type="match status" value="1"/>
</dbReference>
<dbReference type="AlphaFoldDB" id="A0A5N6U297"/>
<dbReference type="EMBL" id="ML742050">
    <property type="protein sequence ID" value="KAE8152640.1"/>
    <property type="molecule type" value="Genomic_DNA"/>
</dbReference>
<reference evidence="3 4" key="1">
    <citation type="submission" date="2019-04" db="EMBL/GenBank/DDBJ databases">
        <title>Friends and foes A comparative genomics study of 23 Aspergillus species from section Flavi.</title>
        <authorList>
            <consortium name="DOE Joint Genome Institute"/>
            <person name="Kjaerbolling I."/>
            <person name="Vesth T."/>
            <person name="Frisvad J.C."/>
            <person name="Nybo J.L."/>
            <person name="Theobald S."/>
            <person name="Kildgaard S."/>
            <person name="Isbrandt T."/>
            <person name="Kuo A."/>
            <person name="Sato A."/>
            <person name="Lyhne E.K."/>
            <person name="Kogle M.E."/>
            <person name="Wiebenga A."/>
            <person name="Kun R.S."/>
            <person name="Lubbers R.J."/>
            <person name="Makela M.R."/>
            <person name="Barry K."/>
            <person name="Chovatia M."/>
            <person name="Clum A."/>
            <person name="Daum C."/>
            <person name="Haridas S."/>
            <person name="He G."/>
            <person name="LaButti K."/>
            <person name="Lipzen A."/>
            <person name="Mondo S."/>
            <person name="Riley R."/>
            <person name="Salamov A."/>
            <person name="Simmons B.A."/>
            <person name="Magnuson J.K."/>
            <person name="Henrissat B."/>
            <person name="Mortensen U.H."/>
            <person name="Larsen T.O."/>
            <person name="Devries R.P."/>
            <person name="Grigoriev I.V."/>
            <person name="Machida M."/>
            <person name="Baker S.E."/>
            <person name="Andersen M.R."/>
        </authorList>
    </citation>
    <scope>NUCLEOTIDE SEQUENCE [LARGE SCALE GENOMIC DNA]</scope>
    <source>
        <strain evidence="3 4">IBT 18842</strain>
    </source>
</reference>
<evidence type="ECO:0000313" key="4">
    <source>
        <dbReference type="Proteomes" id="UP000325780"/>
    </source>
</evidence>
<feature type="compositionally biased region" description="Low complexity" evidence="1">
    <location>
        <begin position="273"/>
        <end position="289"/>
    </location>
</feature>
<proteinExistence type="predicted"/>
<feature type="domain" description="DNA ligase D 3'-phosphoesterase" evidence="2">
    <location>
        <begin position="112"/>
        <end position="246"/>
    </location>
</feature>
<evidence type="ECO:0000313" key="3">
    <source>
        <dbReference type="EMBL" id="KAE8152640.1"/>
    </source>
</evidence>
<name>A0A5N6U297_ASPAV</name>
<evidence type="ECO:0000259" key="2">
    <source>
        <dbReference type="Pfam" id="PF13298"/>
    </source>
</evidence>
<keyword evidence="3" id="KW-0436">Ligase</keyword>
<dbReference type="PANTHER" id="PTHR39465:SF1">
    <property type="entry name" value="DNA LIGASE D 3'-PHOSPHOESTERASE DOMAIN-CONTAINING PROTEIN"/>
    <property type="match status" value="1"/>
</dbReference>
<feature type="region of interest" description="Disordered" evidence="1">
    <location>
        <begin position="196"/>
        <end position="217"/>
    </location>
</feature>
<dbReference type="GO" id="GO:0016874">
    <property type="term" value="F:ligase activity"/>
    <property type="evidence" value="ECO:0007669"/>
    <property type="project" value="UniProtKB-KW"/>
</dbReference>
<accession>A0A5N6U297</accession>
<organism evidence="3 4">
    <name type="scientific">Aspergillus avenaceus</name>
    <dbReference type="NCBI Taxonomy" id="36643"/>
    <lineage>
        <taxon>Eukaryota</taxon>
        <taxon>Fungi</taxon>
        <taxon>Dikarya</taxon>
        <taxon>Ascomycota</taxon>
        <taxon>Pezizomycotina</taxon>
        <taxon>Eurotiomycetes</taxon>
        <taxon>Eurotiomycetidae</taxon>
        <taxon>Eurotiales</taxon>
        <taxon>Aspergillaceae</taxon>
        <taxon>Aspergillus</taxon>
        <taxon>Aspergillus subgen. Circumdati</taxon>
    </lineage>
</organism>
<feature type="compositionally biased region" description="Basic residues" evidence="1">
    <location>
        <begin position="263"/>
        <end position="272"/>
    </location>
</feature>
<dbReference type="OrthoDB" id="2588098at2759"/>
<keyword evidence="4" id="KW-1185">Reference proteome</keyword>
<feature type="region of interest" description="Disordered" evidence="1">
    <location>
        <begin position="257"/>
        <end position="313"/>
    </location>
</feature>
<dbReference type="InterPro" id="IPR014144">
    <property type="entry name" value="LigD_PE_domain"/>
</dbReference>